<reference evidence="1 2" key="1">
    <citation type="journal article" date="2014" name="Genome Biol. Evol.">
        <title>The secreted proteins of Achlya hypogyna and Thraustotheca clavata identify the ancestral oomycete secretome and reveal gene acquisitions by horizontal gene transfer.</title>
        <authorList>
            <person name="Misner I."/>
            <person name="Blouin N."/>
            <person name="Leonard G."/>
            <person name="Richards T.A."/>
            <person name="Lane C.E."/>
        </authorList>
    </citation>
    <scope>NUCLEOTIDE SEQUENCE [LARGE SCALE GENOMIC DNA]</scope>
    <source>
        <strain evidence="1 2">ATCC 34112</strain>
    </source>
</reference>
<dbReference type="Proteomes" id="UP000243217">
    <property type="component" value="Unassembled WGS sequence"/>
</dbReference>
<comment type="caution">
    <text evidence="1">The sequence shown here is derived from an EMBL/GenBank/DDBJ whole genome shotgun (WGS) entry which is preliminary data.</text>
</comment>
<dbReference type="OrthoDB" id="72189at2759"/>
<organism evidence="1 2">
    <name type="scientific">Thraustotheca clavata</name>
    <dbReference type="NCBI Taxonomy" id="74557"/>
    <lineage>
        <taxon>Eukaryota</taxon>
        <taxon>Sar</taxon>
        <taxon>Stramenopiles</taxon>
        <taxon>Oomycota</taxon>
        <taxon>Saprolegniomycetes</taxon>
        <taxon>Saprolegniales</taxon>
        <taxon>Achlyaceae</taxon>
        <taxon>Thraustotheca</taxon>
    </lineage>
</organism>
<dbReference type="AlphaFoldDB" id="A0A1W0A4N2"/>
<gene>
    <name evidence="1" type="ORF">THRCLA_02637</name>
</gene>
<proteinExistence type="predicted"/>
<dbReference type="EMBL" id="JNBS01000489">
    <property type="protein sequence ID" value="OQS05188.1"/>
    <property type="molecule type" value="Genomic_DNA"/>
</dbReference>
<evidence type="ECO:0000313" key="1">
    <source>
        <dbReference type="EMBL" id="OQS05188.1"/>
    </source>
</evidence>
<evidence type="ECO:0008006" key="3">
    <source>
        <dbReference type="Google" id="ProtNLM"/>
    </source>
</evidence>
<dbReference type="STRING" id="74557.A0A1W0A4N2"/>
<keyword evidence="2" id="KW-1185">Reference proteome</keyword>
<evidence type="ECO:0000313" key="2">
    <source>
        <dbReference type="Proteomes" id="UP000243217"/>
    </source>
</evidence>
<sequence length="294" mass="33957">MACCDDEYHIVGDDPTLSACCAKDLKERKHYDKVMGILTKEDVTRKRLEQRYITIESHQVSEKQVALTCMDESEDDEFDYLMDDESFVNNLEQERRAALLKKITLREQGLGIVWGDKEFELYVRNVQSQDATIIQTAKHNRPVVIVKKHSSDEIHALLSEALVACAEKYLGTCFFIISNKEILSTFLRKNVSGPVIMALNDQGDYIAHKALDMFQNEDWDGMIMPWLQQCNVLQDTYVNRIVSNKIKKDEEEEEEEAISGYDCGHDGCRLKFGYYHEHVGASKETKQEIAQWRQ</sequence>
<accession>A0A1W0A4N2</accession>
<name>A0A1W0A4N2_9STRA</name>
<protein>
    <recommendedName>
        <fullName evidence="3">Phosducin thioredoxin-like domain-containing protein</fullName>
    </recommendedName>
</protein>